<evidence type="ECO:0000256" key="1">
    <source>
        <dbReference type="SAM" id="MobiDB-lite"/>
    </source>
</evidence>
<evidence type="ECO:0000313" key="2">
    <source>
        <dbReference type="EMBL" id="QHT78591.1"/>
    </source>
</evidence>
<reference evidence="2" key="1">
    <citation type="journal article" date="2020" name="Nature">
        <title>Giant virus diversity and host interactions through global metagenomics.</title>
        <authorList>
            <person name="Schulz F."/>
            <person name="Roux S."/>
            <person name="Paez-Espino D."/>
            <person name="Jungbluth S."/>
            <person name="Walsh D.A."/>
            <person name="Denef V.J."/>
            <person name="McMahon K.D."/>
            <person name="Konstantinidis K.T."/>
            <person name="Eloe-Fadrosh E.A."/>
            <person name="Kyrpides N.C."/>
            <person name="Woyke T."/>
        </authorList>
    </citation>
    <scope>NUCLEOTIDE SEQUENCE</scope>
    <source>
        <strain evidence="2">GVMAG-M-3300023179-92</strain>
    </source>
</reference>
<sequence length="75" mass="8172">MSNIKCPPGFRRSRAKGHHAGCVKSSKRGSKQSKKRSGKRSAKKSGKKSKKGSSRSNIRCPPSYKKVKGKGCQPK</sequence>
<name>A0A6C0HD91_9ZZZZ</name>
<accession>A0A6C0HD91</accession>
<dbReference type="EMBL" id="MN739934">
    <property type="protein sequence ID" value="QHT78591.1"/>
    <property type="molecule type" value="Genomic_DNA"/>
</dbReference>
<dbReference type="AlphaFoldDB" id="A0A6C0HD91"/>
<feature type="region of interest" description="Disordered" evidence="1">
    <location>
        <begin position="1"/>
        <end position="75"/>
    </location>
</feature>
<protein>
    <submittedName>
        <fullName evidence="2">Uncharacterized protein</fullName>
    </submittedName>
</protein>
<organism evidence="2">
    <name type="scientific">viral metagenome</name>
    <dbReference type="NCBI Taxonomy" id="1070528"/>
    <lineage>
        <taxon>unclassified sequences</taxon>
        <taxon>metagenomes</taxon>
        <taxon>organismal metagenomes</taxon>
    </lineage>
</organism>
<proteinExistence type="predicted"/>
<feature type="compositionally biased region" description="Basic residues" evidence="1">
    <location>
        <begin position="11"/>
        <end position="53"/>
    </location>
</feature>